<evidence type="ECO:0000313" key="12">
    <source>
        <dbReference type="Proteomes" id="UP000253551"/>
    </source>
</evidence>
<dbReference type="GO" id="GO:0008865">
    <property type="term" value="F:fructokinase activity"/>
    <property type="evidence" value="ECO:0007669"/>
    <property type="project" value="TreeGrafter"/>
</dbReference>
<dbReference type="GO" id="GO:0005739">
    <property type="term" value="C:mitochondrion"/>
    <property type="evidence" value="ECO:0007669"/>
    <property type="project" value="TreeGrafter"/>
</dbReference>
<evidence type="ECO:0000256" key="6">
    <source>
        <dbReference type="ARBA" id="ARBA00022840"/>
    </source>
</evidence>
<dbReference type="PANTHER" id="PTHR19443:SF30">
    <property type="entry name" value="GLUCOKINASE-1-RELATED"/>
    <property type="match status" value="1"/>
</dbReference>
<organism evidence="11 12">
    <name type="scientific">Rhizopus stolonifer</name>
    <name type="common">Rhizopus nigricans</name>
    <dbReference type="NCBI Taxonomy" id="4846"/>
    <lineage>
        <taxon>Eukaryota</taxon>
        <taxon>Fungi</taxon>
        <taxon>Fungi incertae sedis</taxon>
        <taxon>Mucoromycota</taxon>
        <taxon>Mucoromycotina</taxon>
        <taxon>Mucoromycetes</taxon>
        <taxon>Mucorales</taxon>
        <taxon>Mucorineae</taxon>
        <taxon>Rhizopodaceae</taxon>
        <taxon>Rhizopus</taxon>
    </lineage>
</organism>
<dbReference type="Gene3D" id="3.40.367.20">
    <property type="match status" value="1"/>
</dbReference>
<dbReference type="InterPro" id="IPR001312">
    <property type="entry name" value="Hexokinase"/>
</dbReference>
<dbReference type="GO" id="GO:0005829">
    <property type="term" value="C:cytosol"/>
    <property type="evidence" value="ECO:0007669"/>
    <property type="project" value="TreeGrafter"/>
</dbReference>
<dbReference type="PRINTS" id="PR00475">
    <property type="entry name" value="HEXOKINASE"/>
</dbReference>
<dbReference type="CDD" id="cd24018">
    <property type="entry name" value="ASKHA_NBD_HK_fungi"/>
    <property type="match status" value="1"/>
</dbReference>
<accession>A0A367KUY9</accession>
<dbReference type="PROSITE" id="PS00378">
    <property type="entry name" value="HEXOKINASE_1"/>
    <property type="match status" value="1"/>
</dbReference>
<dbReference type="FunFam" id="3.30.420.40:FF:000034">
    <property type="entry name" value="Phosphotransferase"/>
    <property type="match status" value="1"/>
</dbReference>
<dbReference type="Gene3D" id="3.30.420.40">
    <property type="match status" value="1"/>
</dbReference>
<evidence type="ECO:0000259" key="10">
    <source>
        <dbReference type="Pfam" id="PF03727"/>
    </source>
</evidence>
<protein>
    <recommendedName>
        <fullName evidence="8">Phosphotransferase</fullName>
        <ecNumber evidence="8">2.7.1.-</ecNumber>
    </recommendedName>
</protein>
<dbReference type="GO" id="GO:0006006">
    <property type="term" value="P:glucose metabolic process"/>
    <property type="evidence" value="ECO:0007669"/>
    <property type="project" value="TreeGrafter"/>
</dbReference>
<evidence type="ECO:0000256" key="1">
    <source>
        <dbReference type="ARBA" id="ARBA00004888"/>
    </source>
</evidence>
<proteinExistence type="inferred from homology"/>
<dbReference type="PANTHER" id="PTHR19443">
    <property type="entry name" value="HEXOKINASE"/>
    <property type="match status" value="1"/>
</dbReference>
<dbReference type="STRING" id="4846.A0A367KUY9"/>
<dbReference type="UniPathway" id="UPA00109">
    <property type="reaction ID" value="UER00180"/>
</dbReference>
<dbReference type="GO" id="GO:0005524">
    <property type="term" value="F:ATP binding"/>
    <property type="evidence" value="ECO:0007669"/>
    <property type="project" value="UniProtKB-UniRule"/>
</dbReference>
<comment type="similarity">
    <text evidence="2 8">Belongs to the hexokinase family.</text>
</comment>
<keyword evidence="3 8" id="KW-0808">Transferase</keyword>
<sequence>MDLIQKIDGSEKQKAAITSIYHRLDITSQNARAITDRFIKEMEKGLDHDGATGSSHKVPMIPSFITGRPTGGETGKYLALDLGGTNLRVCEFELKGDGKYNVHQQKYVISQELKSGNVRNLFDFVADCVDNFIFEFDSTSHENLHLGFTFSFPVNQTAIDRGTLIQWTKGFSCTDAINKDVVVQLQDAFMRKNIRVNVAALVNDTVGTLMAHAYRHPETSMGIILGTGTNAAYYEKLENIKKWRGGEQAFKEMVVNMEWGAFDLERQILPFTLYDNRLDRESINPGKQPFEKLISGMYLGEIARNAILDLVDNRMLFSGESSAELNRQWGFETSYMSAIVADDTVNLEATRYILEDSLQLPATTLVDRQIVKVISTCVGRRAARLSACGIAAILSFTNHLGKDTMVAIDGSVYEFFPNFEANMIEALQELLGSNISRYIQFALARDGSGFGAAIIAMMAHKASMVKEVLR</sequence>
<dbReference type="GO" id="GO:0004340">
    <property type="term" value="F:glucokinase activity"/>
    <property type="evidence" value="ECO:0007669"/>
    <property type="project" value="TreeGrafter"/>
</dbReference>
<keyword evidence="6 8" id="KW-0067">ATP-binding</keyword>
<dbReference type="GO" id="GO:0005536">
    <property type="term" value="F:D-glucose binding"/>
    <property type="evidence" value="ECO:0007669"/>
    <property type="project" value="InterPro"/>
</dbReference>
<dbReference type="InterPro" id="IPR019807">
    <property type="entry name" value="Hexokinase_BS"/>
</dbReference>
<evidence type="ECO:0000256" key="8">
    <source>
        <dbReference type="RuleBase" id="RU362007"/>
    </source>
</evidence>
<dbReference type="InterPro" id="IPR043129">
    <property type="entry name" value="ATPase_NBD"/>
</dbReference>
<keyword evidence="5 8" id="KW-0418">Kinase</keyword>
<evidence type="ECO:0000256" key="3">
    <source>
        <dbReference type="ARBA" id="ARBA00022679"/>
    </source>
</evidence>
<comment type="caution">
    <text evidence="11">The sequence shown here is derived from an EMBL/GenBank/DDBJ whole genome shotgun (WGS) entry which is preliminary data.</text>
</comment>
<evidence type="ECO:0000259" key="9">
    <source>
        <dbReference type="Pfam" id="PF00349"/>
    </source>
</evidence>
<dbReference type="GO" id="GO:0006096">
    <property type="term" value="P:glycolytic process"/>
    <property type="evidence" value="ECO:0007669"/>
    <property type="project" value="UniProtKB-UniPathway"/>
</dbReference>
<feature type="domain" description="Hexokinase C-terminal" evidence="10">
    <location>
        <begin position="221"/>
        <end position="458"/>
    </location>
</feature>
<dbReference type="InterPro" id="IPR022673">
    <property type="entry name" value="Hexokinase_C"/>
</dbReference>
<gene>
    <name evidence="11" type="primary">GLK1_16</name>
    <name evidence="11" type="ORF">CU098_012294</name>
</gene>
<dbReference type="PROSITE" id="PS51748">
    <property type="entry name" value="HEXOKINASE_2"/>
    <property type="match status" value="1"/>
</dbReference>
<keyword evidence="7 8" id="KW-0324">Glycolysis</keyword>
<comment type="pathway">
    <text evidence="1">Carbohydrate degradation; glycolysis; D-glyceraldehyde 3-phosphate and glycerone phosphate from D-glucose: step 1/4.</text>
</comment>
<dbReference type="SUPFAM" id="SSF53067">
    <property type="entry name" value="Actin-like ATPase domain"/>
    <property type="match status" value="2"/>
</dbReference>
<dbReference type="OrthoDB" id="419537at2759"/>
<dbReference type="InterPro" id="IPR022672">
    <property type="entry name" value="Hexokinase_N"/>
</dbReference>
<keyword evidence="12" id="KW-1185">Reference proteome</keyword>
<name>A0A367KUY9_RHIST</name>
<dbReference type="Pfam" id="PF03727">
    <property type="entry name" value="Hexokinase_2"/>
    <property type="match status" value="1"/>
</dbReference>
<evidence type="ECO:0000256" key="4">
    <source>
        <dbReference type="ARBA" id="ARBA00022741"/>
    </source>
</evidence>
<dbReference type="AlphaFoldDB" id="A0A367KUY9"/>
<feature type="domain" description="Hexokinase N-terminal" evidence="9">
    <location>
        <begin position="17"/>
        <end position="214"/>
    </location>
</feature>
<dbReference type="FunFam" id="3.40.367.20:FF:000020">
    <property type="entry name" value="Hexokinase-1"/>
    <property type="match status" value="1"/>
</dbReference>
<dbReference type="Pfam" id="PF00349">
    <property type="entry name" value="Hexokinase_1"/>
    <property type="match status" value="1"/>
</dbReference>
<dbReference type="SMR" id="A0A367KUY9"/>
<evidence type="ECO:0000256" key="2">
    <source>
        <dbReference type="ARBA" id="ARBA00009225"/>
    </source>
</evidence>
<dbReference type="EMBL" id="PJQM01000259">
    <property type="protein sequence ID" value="RCI05974.1"/>
    <property type="molecule type" value="Genomic_DNA"/>
</dbReference>
<evidence type="ECO:0000256" key="7">
    <source>
        <dbReference type="ARBA" id="ARBA00023152"/>
    </source>
</evidence>
<keyword evidence="4 8" id="KW-0547">Nucleotide-binding</keyword>
<reference evidence="11 12" key="1">
    <citation type="journal article" date="2018" name="G3 (Bethesda)">
        <title>Phylogenetic and Phylogenomic Definition of Rhizopus Species.</title>
        <authorList>
            <person name="Gryganskyi A.P."/>
            <person name="Golan J."/>
            <person name="Dolatabadi S."/>
            <person name="Mondo S."/>
            <person name="Robb S."/>
            <person name="Idnurm A."/>
            <person name="Muszewska A."/>
            <person name="Steczkiewicz K."/>
            <person name="Masonjones S."/>
            <person name="Liao H.L."/>
            <person name="Gajdeczka M.T."/>
            <person name="Anike F."/>
            <person name="Vuek A."/>
            <person name="Anishchenko I.M."/>
            <person name="Voigt K."/>
            <person name="de Hoog G.S."/>
            <person name="Smith M.E."/>
            <person name="Heitman J."/>
            <person name="Vilgalys R."/>
            <person name="Stajich J.E."/>
        </authorList>
    </citation>
    <scope>NUCLEOTIDE SEQUENCE [LARGE SCALE GENOMIC DNA]</scope>
    <source>
        <strain evidence="11 12">LSU 92-RS-03</strain>
    </source>
</reference>
<dbReference type="EC" id="2.7.1.-" evidence="8"/>
<dbReference type="GO" id="GO:0001678">
    <property type="term" value="P:intracellular glucose homeostasis"/>
    <property type="evidence" value="ECO:0007669"/>
    <property type="project" value="InterPro"/>
</dbReference>
<evidence type="ECO:0000256" key="5">
    <source>
        <dbReference type="ARBA" id="ARBA00022777"/>
    </source>
</evidence>
<dbReference type="Proteomes" id="UP000253551">
    <property type="component" value="Unassembled WGS sequence"/>
</dbReference>
<evidence type="ECO:0000313" key="11">
    <source>
        <dbReference type="EMBL" id="RCI05974.1"/>
    </source>
</evidence>